<dbReference type="EMBL" id="KK088417">
    <property type="protein sequence ID" value="EYE97003.1"/>
    <property type="molecule type" value="Genomic_DNA"/>
</dbReference>
<dbReference type="AlphaFoldDB" id="A0A017SJ89"/>
<keyword evidence="2" id="KW-1185">Reference proteome</keyword>
<dbReference type="RefSeq" id="XP_040640691.1">
    <property type="nucleotide sequence ID" value="XM_040781447.1"/>
</dbReference>
<protein>
    <submittedName>
        <fullName evidence="1">Uncharacterized protein</fullName>
    </submittedName>
</protein>
<reference evidence="2" key="1">
    <citation type="journal article" date="2014" name="Nat. Commun.">
        <title>Genomic adaptations of the halophilic Dead Sea filamentous fungus Eurotium rubrum.</title>
        <authorList>
            <person name="Kis-Papo T."/>
            <person name="Weig A.R."/>
            <person name="Riley R."/>
            <person name="Persoh D."/>
            <person name="Salamov A."/>
            <person name="Sun H."/>
            <person name="Lipzen A."/>
            <person name="Wasser S.P."/>
            <person name="Rambold G."/>
            <person name="Grigoriev I.V."/>
            <person name="Nevo E."/>
        </authorList>
    </citation>
    <scope>NUCLEOTIDE SEQUENCE [LARGE SCALE GENOMIC DNA]</scope>
    <source>
        <strain evidence="2">CBS 135680</strain>
    </source>
</reference>
<sequence length="53" mass="5742">MPQLPDVYSSSLYEVDTIDTSPCLPLTDRLVLSSILEPSKSQQTADSLVDSEG</sequence>
<evidence type="ECO:0000313" key="1">
    <source>
        <dbReference type="EMBL" id="EYE97003.1"/>
    </source>
</evidence>
<dbReference type="GeneID" id="63696571"/>
<dbReference type="HOGENOM" id="CLU_3068250_0_0_1"/>
<proteinExistence type="predicted"/>
<gene>
    <name evidence="1" type="ORF">EURHEDRAFT_410803</name>
</gene>
<accession>A0A017SJ89</accession>
<dbReference type="Proteomes" id="UP000019804">
    <property type="component" value="Unassembled WGS sequence"/>
</dbReference>
<organism evidence="1 2">
    <name type="scientific">Aspergillus ruber (strain CBS 135680)</name>
    <dbReference type="NCBI Taxonomy" id="1388766"/>
    <lineage>
        <taxon>Eukaryota</taxon>
        <taxon>Fungi</taxon>
        <taxon>Dikarya</taxon>
        <taxon>Ascomycota</taxon>
        <taxon>Pezizomycotina</taxon>
        <taxon>Eurotiomycetes</taxon>
        <taxon>Eurotiomycetidae</taxon>
        <taxon>Eurotiales</taxon>
        <taxon>Aspergillaceae</taxon>
        <taxon>Aspergillus</taxon>
        <taxon>Aspergillus subgen. Aspergillus</taxon>
    </lineage>
</organism>
<name>A0A017SJ89_ASPRC</name>
<evidence type="ECO:0000313" key="2">
    <source>
        <dbReference type="Proteomes" id="UP000019804"/>
    </source>
</evidence>